<dbReference type="SUPFAM" id="SSF50346">
    <property type="entry name" value="PRC-barrel domain"/>
    <property type="match status" value="1"/>
</dbReference>
<protein>
    <recommendedName>
        <fullName evidence="3">PRC-barrel domain-containing protein</fullName>
    </recommendedName>
</protein>
<feature type="compositionally biased region" description="Polar residues" evidence="1">
    <location>
        <begin position="195"/>
        <end position="214"/>
    </location>
</feature>
<dbReference type="InterPro" id="IPR027275">
    <property type="entry name" value="PRC-brl_dom"/>
</dbReference>
<dbReference type="RefSeq" id="WP_247242808.1">
    <property type="nucleotide sequence ID" value="NZ_JALJRA010000003.1"/>
</dbReference>
<dbReference type="Proteomes" id="UP001549031">
    <property type="component" value="Unassembled WGS sequence"/>
</dbReference>
<feature type="compositionally biased region" description="Low complexity" evidence="1">
    <location>
        <begin position="26"/>
        <end position="38"/>
    </location>
</feature>
<keyword evidence="5" id="KW-1185">Reference proteome</keyword>
<name>A0ABV2H358_9HYPH</name>
<feature type="domain" description="PRC-barrel" evidence="3">
    <location>
        <begin position="87"/>
        <end position="143"/>
    </location>
</feature>
<feature type="region of interest" description="Disordered" evidence="1">
    <location>
        <begin position="163"/>
        <end position="217"/>
    </location>
</feature>
<organism evidence="4 5">
    <name type="scientific">Pseudorhizobium tarimense</name>
    <dbReference type="NCBI Taxonomy" id="1079109"/>
    <lineage>
        <taxon>Bacteria</taxon>
        <taxon>Pseudomonadati</taxon>
        <taxon>Pseudomonadota</taxon>
        <taxon>Alphaproteobacteria</taxon>
        <taxon>Hyphomicrobiales</taxon>
        <taxon>Rhizobiaceae</taxon>
        <taxon>Rhizobium/Agrobacterium group</taxon>
        <taxon>Pseudorhizobium</taxon>
    </lineage>
</organism>
<accession>A0ABV2H358</accession>
<dbReference type="EMBL" id="JBEPLJ010000003">
    <property type="protein sequence ID" value="MET3584941.1"/>
    <property type="molecule type" value="Genomic_DNA"/>
</dbReference>
<evidence type="ECO:0000259" key="3">
    <source>
        <dbReference type="Pfam" id="PF05239"/>
    </source>
</evidence>
<evidence type="ECO:0000256" key="1">
    <source>
        <dbReference type="SAM" id="MobiDB-lite"/>
    </source>
</evidence>
<evidence type="ECO:0000256" key="2">
    <source>
        <dbReference type="SAM" id="SignalP"/>
    </source>
</evidence>
<feature type="chain" id="PRO_5045650337" description="PRC-barrel domain-containing protein" evidence="2">
    <location>
        <begin position="22"/>
        <end position="270"/>
    </location>
</feature>
<evidence type="ECO:0000313" key="4">
    <source>
        <dbReference type="EMBL" id="MET3584941.1"/>
    </source>
</evidence>
<sequence>MTKRMLSILLLSAAFPLAASAQTNDGAATTAPAAPGVVQDGTTTNETMTNDNAAGGMTNAKPMGQTADAGNMTEGPFVTVPETGAWRVSDFQGKAVYGSDGESIGEINDVLVSQDGSVNAVIIGVGGFLGIGEKDVAVDMGALELGPGATQQEAEQAAMKMEQQQEVSEETTASTDATGTATTSAGGATIAPDDGNQTAMTNDPAATTNTTSGTGMPATGDDAEVAANDADTIQIGEDGLPERIVLNVTRQQLEDAPAFEGVRGEMQDQQ</sequence>
<dbReference type="InterPro" id="IPR011033">
    <property type="entry name" value="PRC_barrel-like_sf"/>
</dbReference>
<dbReference type="PANTHER" id="PTHR36505">
    <property type="entry name" value="BLR1072 PROTEIN"/>
    <property type="match status" value="1"/>
</dbReference>
<dbReference type="Pfam" id="PF05239">
    <property type="entry name" value="PRC"/>
    <property type="match status" value="1"/>
</dbReference>
<gene>
    <name evidence="4" type="ORF">ABID21_001042</name>
</gene>
<reference evidence="4 5" key="1">
    <citation type="submission" date="2024-06" db="EMBL/GenBank/DDBJ databases">
        <title>Genomic Encyclopedia of Type Strains, Phase IV (KMG-IV): sequencing the most valuable type-strain genomes for metagenomic binning, comparative biology and taxonomic classification.</title>
        <authorList>
            <person name="Goeker M."/>
        </authorList>
    </citation>
    <scope>NUCLEOTIDE SEQUENCE [LARGE SCALE GENOMIC DNA]</scope>
    <source>
        <strain evidence="4 5">DSM 105042</strain>
    </source>
</reference>
<feature type="signal peptide" evidence="2">
    <location>
        <begin position="1"/>
        <end position="21"/>
    </location>
</feature>
<comment type="caution">
    <text evidence="4">The sequence shown here is derived from an EMBL/GenBank/DDBJ whole genome shotgun (WGS) entry which is preliminary data.</text>
</comment>
<proteinExistence type="predicted"/>
<dbReference type="PANTHER" id="PTHR36505:SF1">
    <property type="entry name" value="BLR1072 PROTEIN"/>
    <property type="match status" value="1"/>
</dbReference>
<dbReference type="Gene3D" id="2.30.30.240">
    <property type="entry name" value="PRC-barrel domain"/>
    <property type="match status" value="1"/>
</dbReference>
<evidence type="ECO:0000313" key="5">
    <source>
        <dbReference type="Proteomes" id="UP001549031"/>
    </source>
</evidence>
<feature type="compositionally biased region" description="Low complexity" evidence="1">
    <location>
        <begin position="163"/>
        <end position="189"/>
    </location>
</feature>
<keyword evidence="2" id="KW-0732">Signal</keyword>
<feature type="region of interest" description="Disordered" evidence="1">
    <location>
        <begin position="26"/>
        <end position="45"/>
    </location>
</feature>